<evidence type="ECO:0000313" key="4">
    <source>
        <dbReference type="Proteomes" id="UP001597453"/>
    </source>
</evidence>
<feature type="coiled-coil region" evidence="1">
    <location>
        <begin position="51"/>
        <end position="168"/>
    </location>
</feature>
<gene>
    <name evidence="3" type="ORF">ACFSUQ_01490</name>
</gene>
<keyword evidence="1" id="KW-0175">Coiled coil</keyword>
<dbReference type="Gene3D" id="1.10.287.1490">
    <property type="match status" value="1"/>
</dbReference>
<evidence type="ECO:0000256" key="1">
    <source>
        <dbReference type="SAM" id="Coils"/>
    </source>
</evidence>
<organism evidence="3 4">
    <name type="scientific">Gulosibacter bifidus</name>
    <dbReference type="NCBI Taxonomy" id="272239"/>
    <lineage>
        <taxon>Bacteria</taxon>
        <taxon>Bacillati</taxon>
        <taxon>Actinomycetota</taxon>
        <taxon>Actinomycetes</taxon>
        <taxon>Micrococcales</taxon>
        <taxon>Microbacteriaceae</taxon>
        <taxon>Gulosibacter</taxon>
    </lineage>
</organism>
<reference evidence="4" key="1">
    <citation type="journal article" date="2019" name="Int. J. Syst. Evol. Microbiol.">
        <title>The Global Catalogue of Microorganisms (GCM) 10K type strain sequencing project: providing services to taxonomists for standard genome sequencing and annotation.</title>
        <authorList>
            <consortium name="The Broad Institute Genomics Platform"/>
            <consortium name="The Broad Institute Genome Sequencing Center for Infectious Disease"/>
            <person name="Wu L."/>
            <person name="Ma J."/>
        </authorList>
    </citation>
    <scope>NUCLEOTIDE SEQUENCE [LARGE SCALE GENOMIC DNA]</scope>
    <source>
        <strain evidence="4">TISTR 1511</strain>
    </source>
</reference>
<dbReference type="EMBL" id="JBHUNF010000001">
    <property type="protein sequence ID" value="MFD2673981.1"/>
    <property type="molecule type" value="Genomic_DNA"/>
</dbReference>
<proteinExistence type="predicted"/>
<evidence type="ECO:0000259" key="2">
    <source>
        <dbReference type="Pfam" id="PF24481"/>
    </source>
</evidence>
<comment type="caution">
    <text evidence="3">The sequence shown here is derived from an EMBL/GenBank/DDBJ whole genome shotgun (WGS) entry which is preliminary data.</text>
</comment>
<accession>A0ABW5RFV2</accession>
<dbReference type="InterPro" id="IPR056003">
    <property type="entry name" value="CT398_CC_hairpin"/>
</dbReference>
<dbReference type="Proteomes" id="UP001597453">
    <property type="component" value="Unassembled WGS sequence"/>
</dbReference>
<dbReference type="RefSeq" id="WP_066054885.1">
    <property type="nucleotide sequence ID" value="NZ_JBHUNF010000001.1"/>
</dbReference>
<protein>
    <submittedName>
        <fullName evidence="3">Zinc ribbon domain-containing protein</fullName>
    </submittedName>
</protein>
<keyword evidence="4" id="KW-1185">Reference proteome</keyword>
<evidence type="ECO:0000313" key="3">
    <source>
        <dbReference type="EMBL" id="MFD2673981.1"/>
    </source>
</evidence>
<sequence>MKAHPNEQLKLLELARIDAGFARLQHLASNLPEQQHLVSIEQDRRSRRAAAASALGELEDLQTQLARVQDDIVKAGQRRAHDEATMLASSDTKVIAGLQREIDSLERREARLRDDADALTAAVADATTSYETARDTMRELEDLASDLLERRELAKRNLQIEAKTLRDDRKALVSGIDAELLKLYDDRRKRTGIGAAELVGNVSSASNEVIETADMVRMRSLAADDVTFCPHTGTVLIRTDRSDV</sequence>
<dbReference type="Pfam" id="PF24481">
    <property type="entry name" value="CT398_CC"/>
    <property type="match status" value="1"/>
</dbReference>
<feature type="domain" description="CT398-like coiled coil hairpin" evidence="2">
    <location>
        <begin position="14"/>
        <end position="192"/>
    </location>
</feature>
<name>A0ABW5RFV2_9MICO</name>